<accession>A0AAD4YMT5</accession>
<organism evidence="1 2">
    <name type="scientific">Prunus dulcis</name>
    <name type="common">Almond</name>
    <name type="synonym">Amygdalus dulcis</name>
    <dbReference type="NCBI Taxonomy" id="3755"/>
    <lineage>
        <taxon>Eukaryota</taxon>
        <taxon>Viridiplantae</taxon>
        <taxon>Streptophyta</taxon>
        <taxon>Embryophyta</taxon>
        <taxon>Tracheophyta</taxon>
        <taxon>Spermatophyta</taxon>
        <taxon>Magnoliopsida</taxon>
        <taxon>eudicotyledons</taxon>
        <taxon>Gunneridae</taxon>
        <taxon>Pentapetalae</taxon>
        <taxon>rosids</taxon>
        <taxon>fabids</taxon>
        <taxon>Rosales</taxon>
        <taxon>Rosaceae</taxon>
        <taxon>Amygdaloideae</taxon>
        <taxon>Amygdaleae</taxon>
        <taxon>Prunus</taxon>
    </lineage>
</organism>
<dbReference type="AlphaFoldDB" id="A0AAD4YMT5"/>
<reference evidence="1 2" key="1">
    <citation type="journal article" date="2022" name="G3 (Bethesda)">
        <title>Whole-genome sequence and methylome profiling of the almond [Prunus dulcis (Mill.) D.A. Webb] cultivar 'Nonpareil'.</title>
        <authorList>
            <person name="D'Amico-Willman K.M."/>
            <person name="Ouma W.Z."/>
            <person name="Meulia T."/>
            <person name="Sideli G.M."/>
            <person name="Gradziel T.M."/>
            <person name="Fresnedo-Ramirez J."/>
        </authorList>
    </citation>
    <scope>NUCLEOTIDE SEQUENCE [LARGE SCALE GENOMIC DNA]</scope>
    <source>
        <strain evidence="1">Clone GOH B32 T37-40</strain>
    </source>
</reference>
<dbReference type="EMBL" id="JAJFAZ020000008">
    <property type="protein sequence ID" value="KAI5315922.1"/>
    <property type="molecule type" value="Genomic_DNA"/>
</dbReference>
<protein>
    <submittedName>
        <fullName evidence="1">Uncharacterized protein</fullName>
    </submittedName>
</protein>
<sequence length="89" mass="10272">MLSSGQLKQNLMHCYITSGIPTDSKMLLVKYKFFLEFQPHLTSWISQAQLQRKFCHDGDKDSLLPTIQKKVSILFIPIGKLGTFWHNGF</sequence>
<keyword evidence="2" id="KW-1185">Reference proteome</keyword>
<dbReference type="Proteomes" id="UP001054821">
    <property type="component" value="Chromosome 8"/>
</dbReference>
<gene>
    <name evidence="1" type="ORF">L3X38_045098</name>
</gene>
<proteinExistence type="predicted"/>
<name>A0AAD4YMT5_PRUDU</name>
<evidence type="ECO:0000313" key="2">
    <source>
        <dbReference type="Proteomes" id="UP001054821"/>
    </source>
</evidence>
<evidence type="ECO:0000313" key="1">
    <source>
        <dbReference type="EMBL" id="KAI5315922.1"/>
    </source>
</evidence>
<comment type="caution">
    <text evidence="1">The sequence shown here is derived from an EMBL/GenBank/DDBJ whole genome shotgun (WGS) entry which is preliminary data.</text>
</comment>